<name>A0A9N9DNU8_9GLOM</name>
<keyword evidence="6" id="KW-1185">Reference proteome</keyword>
<dbReference type="InterPro" id="IPR036291">
    <property type="entry name" value="NAD(P)-bd_dom_sf"/>
</dbReference>
<dbReference type="InterPro" id="IPR006139">
    <property type="entry name" value="D-isomer_2_OHA_DH_cat_dom"/>
</dbReference>
<organism evidence="5 6">
    <name type="scientific">Acaulospora morrowiae</name>
    <dbReference type="NCBI Taxonomy" id="94023"/>
    <lineage>
        <taxon>Eukaryota</taxon>
        <taxon>Fungi</taxon>
        <taxon>Fungi incertae sedis</taxon>
        <taxon>Mucoromycota</taxon>
        <taxon>Glomeromycotina</taxon>
        <taxon>Glomeromycetes</taxon>
        <taxon>Diversisporales</taxon>
        <taxon>Acaulosporaceae</taxon>
        <taxon>Acaulospora</taxon>
    </lineage>
</organism>
<evidence type="ECO:0000313" key="5">
    <source>
        <dbReference type="EMBL" id="CAG8646899.1"/>
    </source>
</evidence>
<dbReference type="SUPFAM" id="SSF51735">
    <property type="entry name" value="NAD(P)-binding Rossmann-fold domains"/>
    <property type="match status" value="1"/>
</dbReference>
<protein>
    <submittedName>
        <fullName evidence="5">16480_t:CDS:1</fullName>
    </submittedName>
</protein>
<keyword evidence="1 2" id="KW-0560">Oxidoreductase</keyword>
<dbReference type="GO" id="GO:0008465">
    <property type="term" value="F:hydroxypyruvate reductase (NADH) activity"/>
    <property type="evidence" value="ECO:0007669"/>
    <property type="project" value="TreeGrafter"/>
</dbReference>
<evidence type="ECO:0000259" key="4">
    <source>
        <dbReference type="Pfam" id="PF02826"/>
    </source>
</evidence>
<sequence length="320" mass="35068">ILLTRSLPPEPQKKLENTPGIELIHWKEGPIPRQRFLELVPGVDGILCMITDKIDSELLEAAGPNLKVVSTFSVGYDHVDTNELRKRKITLGYTPDVLTDATAEITVLLVLAVARRMREGIEAVENGEWSTWSPTWMLGTQLTNKTIGIVGLGRIGTAAALRLKPFLGTNGKIIYTGISDKPKPAILGANKVSFDELLEESDVICICCALNEKTKEMFNYNAFKRMKKNVILVNTARGQIIHQDDLMRALSENLIGAVGLDVTTPEPLDPNHPLLKFHNVTVIPHVGSATLEARNMMGNLAVENVLSGIRGLSLPNAVQL</sequence>
<dbReference type="SUPFAM" id="SSF52283">
    <property type="entry name" value="Formate/glycerate dehydrogenase catalytic domain-like"/>
    <property type="match status" value="1"/>
</dbReference>
<evidence type="ECO:0000313" key="6">
    <source>
        <dbReference type="Proteomes" id="UP000789342"/>
    </source>
</evidence>
<evidence type="ECO:0000256" key="2">
    <source>
        <dbReference type="RuleBase" id="RU003719"/>
    </source>
</evidence>
<dbReference type="GO" id="GO:0030267">
    <property type="term" value="F:glyoxylate reductase (NADPH) activity"/>
    <property type="evidence" value="ECO:0007669"/>
    <property type="project" value="TreeGrafter"/>
</dbReference>
<gene>
    <name evidence="5" type="ORF">AMORRO_LOCUS9775</name>
</gene>
<proteinExistence type="inferred from homology"/>
<dbReference type="Gene3D" id="3.40.50.720">
    <property type="entry name" value="NAD(P)-binding Rossmann-like Domain"/>
    <property type="match status" value="2"/>
</dbReference>
<dbReference type="OrthoDB" id="9991913at2759"/>
<dbReference type="InterPro" id="IPR050223">
    <property type="entry name" value="D-isomer_2-hydroxyacid_DH"/>
</dbReference>
<evidence type="ECO:0000259" key="3">
    <source>
        <dbReference type="Pfam" id="PF00389"/>
    </source>
</evidence>
<comment type="similarity">
    <text evidence="2">Belongs to the D-isomer specific 2-hydroxyacid dehydrogenase family.</text>
</comment>
<dbReference type="CDD" id="cd05301">
    <property type="entry name" value="GDH"/>
    <property type="match status" value="1"/>
</dbReference>
<evidence type="ECO:0000256" key="1">
    <source>
        <dbReference type="ARBA" id="ARBA00023002"/>
    </source>
</evidence>
<accession>A0A9N9DNU8</accession>
<reference evidence="5" key="1">
    <citation type="submission" date="2021-06" db="EMBL/GenBank/DDBJ databases">
        <authorList>
            <person name="Kallberg Y."/>
            <person name="Tangrot J."/>
            <person name="Rosling A."/>
        </authorList>
    </citation>
    <scope>NUCLEOTIDE SEQUENCE</scope>
    <source>
        <strain evidence="5">CL551</strain>
    </source>
</reference>
<dbReference type="Pfam" id="PF00389">
    <property type="entry name" value="2-Hacid_dh"/>
    <property type="match status" value="1"/>
</dbReference>
<dbReference type="PANTHER" id="PTHR10996">
    <property type="entry name" value="2-HYDROXYACID DEHYDROGENASE-RELATED"/>
    <property type="match status" value="1"/>
</dbReference>
<dbReference type="Pfam" id="PF02826">
    <property type="entry name" value="2-Hacid_dh_C"/>
    <property type="match status" value="1"/>
</dbReference>
<dbReference type="PANTHER" id="PTHR10996:SF277">
    <property type="entry name" value="GLYOXYLATE REDUCTASE_HYDROXYPYRUVATE REDUCTASE"/>
    <property type="match status" value="1"/>
</dbReference>
<dbReference type="FunFam" id="3.40.50.720:FF:000026">
    <property type="entry name" value="Glyoxylate/hydroxypyruvate reductase B"/>
    <property type="match status" value="1"/>
</dbReference>
<dbReference type="GO" id="GO:0005829">
    <property type="term" value="C:cytosol"/>
    <property type="evidence" value="ECO:0007669"/>
    <property type="project" value="TreeGrafter"/>
</dbReference>
<dbReference type="AlphaFoldDB" id="A0A9N9DNU8"/>
<dbReference type="GO" id="GO:0051287">
    <property type="term" value="F:NAD binding"/>
    <property type="evidence" value="ECO:0007669"/>
    <property type="project" value="InterPro"/>
</dbReference>
<comment type="caution">
    <text evidence="5">The sequence shown here is derived from an EMBL/GenBank/DDBJ whole genome shotgun (WGS) entry which is preliminary data.</text>
</comment>
<feature type="domain" description="D-isomer specific 2-hydroxyacid dehydrogenase NAD-binding" evidence="4">
    <location>
        <begin position="108"/>
        <end position="287"/>
    </location>
</feature>
<dbReference type="InterPro" id="IPR006140">
    <property type="entry name" value="D-isomer_DH_NAD-bd"/>
</dbReference>
<dbReference type="EMBL" id="CAJVPV010009978">
    <property type="protein sequence ID" value="CAG8646899.1"/>
    <property type="molecule type" value="Genomic_DNA"/>
</dbReference>
<feature type="domain" description="D-isomer specific 2-hydroxyacid dehydrogenase catalytic" evidence="3">
    <location>
        <begin position="1"/>
        <end position="318"/>
    </location>
</feature>
<feature type="non-terminal residue" evidence="5">
    <location>
        <position position="320"/>
    </location>
</feature>
<dbReference type="Proteomes" id="UP000789342">
    <property type="component" value="Unassembled WGS sequence"/>
</dbReference>